<keyword evidence="1" id="KW-0812">Transmembrane</keyword>
<sequence length="126" mass="14393">MKKNVRVLLTVLVIIIAAVGGYFVYRGQDTSTTETVENEPSEETKSTTNTQISGKTLVVYYSAQNHTKDVSEKLVENLNADFFEIEPKEKYSEDDLDWTDDNSRVTKEHEDKSLRNVELKTTKVEN</sequence>
<keyword evidence="1" id="KW-0472">Membrane</keyword>
<dbReference type="SUPFAM" id="SSF52218">
    <property type="entry name" value="Flavoproteins"/>
    <property type="match status" value="1"/>
</dbReference>
<accession>A0A7I8E1Q6</accession>
<evidence type="ECO:0000313" key="3">
    <source>
        <dbReference type="EMBL" id="BCL58861.1"/>
    </source>
</evidence>
<dbReference type="GO" id="GO:0016651">
    <property type="term" value="F:oxidoreductase activity, acting on NAD(P)H"/>
    <property type="evidence" value="ECO:0007669"/>
    <property type="project" value="UniProtKB-ARBA"/>
</dbReference>
<reference evidence="4" key="1">
    <citation type="submission" date="2020-09" db="EMBL/GenBank/DDBJ databases">
        <title>Complete genome sequencing of Faecalibacillus intestinalis strain 14EGH31.</title>
        <authorList>
            <person name="Sakamoto M."/>
            <person name="Murakami T."/>
            <person name="Mori H."/>
        </authorList>
    </citation>
    <scope>NUCLEOTIDE SEQUENCE [LARGE SCALE GENOMIC DNA]</scope>
    <source>
        <strain evidence="4">14EGH31</strain>
    </source>
</reference>
<evidence type="ECO:0000313" key="4">
    <source>
        <dbReference type="Proteomes" id="UP000593842"/>
    </source>
</evidence>
<feature type="domain" description="Flavodoxin-like" evidence="2">
    <location>
        <begin position="55"/>
        <end position="117"/>
    </location>
</feature>
<dbReference type="GO" id="GO:0010181">
    <property type="term" value="F:FMN binding"/>
    <property type="evidence" value="ECO:0007669"/>
    <property type="project" value="InterPro"/>
</dbReference>
<gene>
    <name evidence="3" type="ORF">Fi14EGH31_25730</name>
</gene>
<proteinExistence type="predicted"/>
<dbReference type="InterPro" id="IPR029039">
    <property type="entry name" value="Flavoprotein-like_sf"/>
</dbReference>
<evidence type="ECO:0000259" key="2">
    <source>
        <dbReference type="Pfam" id="PF12682"/>
    </source>
</evidence>
<dbReference type="InterPro" id="IPR008254">
    <property type="entry name" value="Flavodoxin/NO_synth"/>
</dbReference>
<dbReference type="EMBL" id="AP024085">
    <property type="protein sequence ID" value="BCL58861.1"/>
    <property type="molecule type" value="Genomic_DNA"/>
</dbReference>
<dbReference type="Proteomes" id="UP000593842">
    <property type="component" value="Chromosome"/>
</dbReference>
<organism evidence="3 4">
    <name type="scientific">Faecalibacillus intestinalis</name>
    <dbReference type="NCBI Taxonomy" id="1982626"/>
    <lineage>
        <taxon>Bacteria</taxon>
        <taxon>Bacillati</taxon>
        <taxon>Bacillota</taxon>
        <taxon>Erysipelotrichia</taxon>
        <taxon>Erysipelotrichales</taxon>
        <taxon>Coprobacillaceae</taxon>
        <taxon>Faecalibacillus</taxon>
    </lineage>
</organism>
<dbReference type="AlphaFoldDB" id="A0A7I8E1Q6"/>
<keyword evidence="1" id="KW-1133">Transmembrane helix</keyword>
<dbReference type="Gene3D" id="3.40.50.360">
    <property type="match status" value="1"/>
</dbReference>
<protein>
    <recommendedName>
        <fullName evidence="2">Flavodoxin-like domain-containing protein</fullName>
    </recommendedName>
</protein>
<dbReference type="Pfam" id="PF12682">
    <property type="entry name" value="Flavodoxin_4"/>
    <property type="match status" value="1"/>
</dbReference>
<dbReference type="KEGG" id="fit:Fi14EGH31_25730"/>
<evidence type="ECO:0000256" key="1">
    <source>
        <dbReference type="SAM" id="Phobius"/>
    </source>
</evidence>
<feature type="transmembrane region" description="Helical" evidence="1">
    <location>
        <begin position="7"/>
        <end position="25"/>
    </location>
</feature>
<name>A0A7I8E1Q6_9FIRM</name>